<keyword evidence="2" id="KW-1185">Reference proteome</keyword>
<sequence>MSCTNCNFSNNRNNFHSDPADARQQSFGFTFLTTSNNQKFKYVNYIGNDGDCVMEIPFKAYLDISSVNVINNVNLNFFFYNDPDGPQSSESGVDHKIVCQNFAFFGNQKSSLTDRIKVANALVSYQFSLVNCFFDYSSSELNLMLNGHVESNSQCSMPTTMVVHSDVLARWYYCTIPSSIFTLSSVFTETSIFSETSQFSKSITFSESSHFTGSSTFSESLTFSESSHFSISLTFSDSEIFLELPSFVQSLLFTDKFLTQSMTFTPSKLFSI</sequence>
<accession>A0ABR2KYH7</accession>
<name>A0ABR2KYH7_9EUKA</name>
<comment type="caution">
    <text evidence="1">The sequence shown here is derived from an EMBL/GenBank/DDBJ whole genome shotgun (WGS) entry which is preliminary data.</text>
</comment>
<evidence type="ECO:0000313" key="2">
    <source>
        <dbReference type="Proteomes" id="UP001470230"/>
    </source>
</evidence>
<reference evidence="1 2" key="1">
    <citation type="submission" date="2024-04" db="EMBL/GenBank/DDBJ databases">
        <title>Tritrichomonas musculus Genome.</title>
        <authorList>
            <person name="Alves-Ferreira E."/>
            <person name="Grigg M."/>
            <person name="Lorenzi H."/>
            <person name="Galac M."/>
        </authorList>
    </citation>
    <scope>NUCLEOTIDE SEQUENCE [LARGE SCALE GENOMIC DNA]</scope>
    <source>
        <strain evidence="1 2">EAF2021</strain>
    </source>
</reference>
<evidence type="ECO:0000313" key="1">
    <source>
        <dbReference type="EMBL" id="KAK8896154.1"/>
    </source>
</evidence>
<proteinExistence type="predicted"/>
<organism evidence="1 2">
    <name type="scientific">Tritrichomonas musculus</name>
    <dbReference type="NCBI Taxonomy" id="1915356"/>
    <lineage>
        <taxon>Eukaryota</taxon>
        <taxon>Metamonada</taxon>
        <taxon>Parabasalia</taxon>
        <taxon>Tritrichomonadida</taxon>
        <taxon>Tritrichomonadidae</taxon>
        <taxon>Tritrichomonas</taxon>
    </lineage>
</organism>
<dbReference type="Proteomes" id="UP001470230">
    <property type="component" value="Unassembled WGS sequence"/>
</dbReference>
<protein>
    <submittedName>
        <fullName evidence="1">Uncharacterized protein</fullName>
    </submittedName>
</protein>
<gene>
    <name evidence="1" type="ORF">M9Y10_014048</name>
</gene>
<dbReference type="EMBL" id="JAPFFF010000002">
    <property type="protein sequence ID" value="KAK8896154.1"/>
    <property type="molecule type" value="Genomic_DNA"/>
</dbReference>